<dbReference type="InterPro" id="IPR051121">
    <property type="entry name" value="FAH"/>
</dbReference>
<dbReference type="STRING" id="1123029.SAMN02745172_02654"/>
<keyword evidence="2" id="KW-0479">Metal-binding</keyword>
<gene>
    <name evidence="4" type="ORF">SAMN02745172_02654</name>
</gene>
<dbReference type="Pfam" id="PF01557">
    <property type="entry name" value="FAA_hydrolase"/>
    <property type="match status" value="1"/>
</dbReference>
<keyword evidence="5" id="KW-1185">Reference proteome</keyword>
<dbReference type="Proteomes" id="UP000186406">
    <property type="component" value="Unassembled WGS sequence"/>
</dbReference>
<dbReference type="Gene3D" id="3.90.850.10">
    <property type="entry name" value="Fumarylacetoacetase-like, C-terminal domain"/>
    <property type="match status" value="1"/>
</dbReference>
<protein>
    <submittedName>
        <fullName evidence="4">2-keto-4-pentenoate hydratase/2-oxohepta-3-ene-1,7-dioic acid hydratase (Catechol pathway)</fullName>
    </submittedName>
</protein>
<evidence type="ECO:0000259" key="3">
    <source>
        <dbReference type="Pfam" id="PF01557"/>
    </source>
</evidence>
<comment type="similarity">
    <text evidence="1">Belongs to the FAH family.</text>
</comment>
<dbReference type="InterPro" id="IPR036663">
    <property type="entry name" value="Fumarylacetoacetase_C_sf"/>
</dbReference>
<dbReference type="SUPFAM" id="SSF56529">
    <property type="entry name" value="FAH"/>
    <property type="match status" value="1"/>
</dbReference>
<dbReference type="GO" id="GO:0019752">
    <property type="term" value="P:carboxylic acid metabolic process"/>
    <property type="evidence" value="ECO:0007669"/>
    <property type="project" value="UniProtKB-ARBA"/>
</dbReference>
<dbReference type="RefSeq" id="WP_073629451.1">
    <property type="nucleotide sequence ID" value="NZ_FRXO01000005.1"/>
</dbReference>
<reference evidence="4 5" key="1">
    <citation type="submission" date="2016-12" db="EMBL/GenBank/DDBJ databases">
        <authorList>
            <person name="Song W.-J."/>
            <person name="Kurnit D.M."/>
        </authorList>
    </citation>
    <scope>NUCLEOTIDE SEQUENCE [LARGE SCALE GENOMIC DNA]</scope>
    <source>
        <strain evidence="4 5">DSM 19599</strain>
    </source>
</reference>
<dbReference type="OrthoDB" id="5197601at2"/>
<dbReference type="PANTHER" id="PTHR42796">
    <property type="entry name" value="FUMARYLACETOACETATE HYDROLASE DOMAIN-CONTAINING PROTEIN 2A-RELATED"/>
    <property type="match status" value="1"/>
</dbReference>
<dbReference type="AlphaFoldDB" id="A0A1M7ZM63"/>
<proteinExistence type="inferred from homology"/>
<sequence length="281" mass="29712">MKLLRYGPAGQERPGLLDGEGLIRDLSSVVPDISGKTLSRAGIEALRRLDTAALPLVADPVRIGPCVAGVGNFIAVGLNYADHARESGLPIPAEPVLFNKAPSSISGPNDPIVVPPGSSKLDWEVEIAMVIGEAAYDLPEADAPDVIAGYCVCHDVSERAFQNERGGQWTKGKSSPGFGPLGPYLVTADAIAEPQDLTLWLDVNGVRMQSGSTATMIFGLHFLVSYISRFMRLEPGDVITTGTPPGVGMGRHPPRYLKAGDRVELGITGLGTQRQQVLAHG</sequence>
<evidence type="ECO:0000256" key="1">
    <source>
        <dbReference type="ARBA" id="ARBA00010211"/>
    </source>
</evidence>
<dbReference type="FunFam" id="3.90.850.10:FF:000002">
    <property type="entry name" value="2-hydroxyhepta-2,4-diene-1,7-dioate isomerase"/>
    <property type="match status" value="1"/>
</dbReference>
<dbReference type="EMBL" id="FRXO01000005">
    <property type="protein sequence ID" value="SHO66004.1"/>
    <property type="molecule type" value="Genomic_DNA"/>
</dbReference>
<name>A0A1M7ZM63_9HYPH</name>
<evidence type="ECO:0000313" key="5">
    <source>
        <dbReference type="Proteomes" id="UP000186406"/>
    </source>
</evidence>
<dbReference type="GO" id="GO:0016853">
    <property type="term" value="F:isomerase activity"/>
    <property type="evidence" value="ECO:0007669"/>
    <property type="project" value="UniProtKB-ARBA"/>
</dbReference>
<dbReference type="PANTHER" id="PTHR42796:SF4">
    <property type="entry name" value="FUMARYLACETOACETATE HYDROLASE DOMAIN-CONTAINING PROTEIN 2A"/>
    <property type="match status" value="1"/>
</dbReference>
<accession>A0A1M7ZM63</accession>
<organism evidence="4 5">
    <name type="scientific">Pseudoxanthobacter soli DSM 19599</name>
    <dbReference type="NCBI Taxonomy" id="1123029"/>
    <lineage>
        <taxon>Bacteria</taxon>
        <taxon>Pseudomonadati</taxon>
        <taxon>Pseudomonadota</taxon>
        <taxon>Alphaproteobacteria</taxon>
        <taxon>Hyphomicrobiales</taxon>
        <taxon>Segnochrobactraceae</taxon>
        <taxon>Pseudoxanthobacter</taxon>
    </lineage>
</organism>
<dbReference type="InterPro" id="IPR011234">
    <property type="entry name" value="Fumarylacetoacetase-like_C"/>
</dbReference>
<dbReference type="GO" id="GO:0046872">
    <property type="term" value="F:metal ion binding"/>
    <property type="evidence" value="ECO:0007669"/>
    <property type="project" value="UniProtKB-KW"/>
</dbReference>
<evidence type="ECO:0000256" key="2">
    <source>
        <dbReference type="ARBA" id="ARBA00022723"/>
    </source>
</evidence>
<evidence type="ECO:0000313" key="4">
    <source>
        <dbReference type="EMBL" id="SHO66004.1"/>
    </source>
</evidence>
<feature type="domain" description="Fumarylacetoacetase-like C-terminal" evidence="3">
    <location>
        <begin position="73"/>
        <end position="277"/>
    </location>
</feature>